<keyword evidence="2" id="KW-1133">Transmembrane helix</keyword>
<feature type="transmembrane region" description="Helical" evidence="2">
    <location>
        <begin position="348"/>
        <end position="366"/>
    </location>
</feature>
<feature type="transmembrane region" description="Helical" evidence="2">
    <location>
        <begin position="309"/>
        <end position="328"/>
    </location>
</feature>
<evidence type="ECO:0000256" key="2">
    <source>
        <dbReference type="SAM" id="Phobius"/>
    </source>
</evidence>
<feature type="transmembrane region" description="Helical" evidence="2">
    <location>
        <begin position="192"/>
        <end position="209"/>
    </location>
</feature>
<feature type="transmembrane region" description="Helical" evidence="2">
    <location>
        <begin position="64"/>
        <end position="80"/>
    </location>
</feature>
<evidence type="ECO:0000256" key="1">
    <source>
        <dbReference type="SAM" id="MobiDB-lite"/>
    </source>
</evidence>
<protein>
    <submittedName>
        <fullName evidence="3">DUF4173 domain-containing protein</fullName>
    </submittedName>
</protein>
<evidence type="ECO:0000313" key="4">
    <source>
        <dbReference type="Proteomes" id="UP001218362"/>
    </source>
</evidence>
<feature type="transmembrane region" description="Helical" evidence="2">
    <location>
        <begin position="229"/>
        <end position="250"/>
    </location>
</feature>
<dbReference type="Proteomes" id="UP001218362">
    <property type="component" value="Chromosome"/>
</dbReference>
<evidence type="ECO:0000313" key="3">
    <source>
        <dbReference type="EMBL" id="WEK47242.1"/>
    </source>
</evidence>
<feature type="transmembrane region" description="Helical" evidence="2">
    <location>
        <begin position="373"/>
        <end position="392"/>
    </location>
</feature>
<name>A0AAJ6BNM4_9SPHN</name>
<keyword evidence="2" id="KW-0472">Membrane</keyword>
<dbReference type="EMBL" id="CP119316">
    <property type="protein sequence ID" value="WEK47242.1"/>
    <property type="molecule type" value="Genomic_DNA"/>
</dbReference>
<feature type="transmembrane region" description="Helical" evidence="2">
    <location>
        <begin position="36"/>
        <end position="57"/>
    </location>
</feature>
<organism evidence="3 4">
    <name type="scientific">Candidatus Andeanibacterium colombiense</name>
    <dbReference type="NCBI Taxonomy" id="3121345"/>
    <lineage>
        <taxon>Bacteria</taxon>
        <taxon>Pseudomonadati</taxon>
        <taxon>Pseudomonadota</taxon>
        <taxon>Alphaproteobacteria</taxon>
        <taxon>Sphingomonadales</taxon>
        <taxon>Sphingomonadaceae</taxon>
        <taxon>Candidatus Andeanibacterium</taxon>
    </lineage>
</organism>
<reference evidence="3" key="1">
    <citation type="submission" date="2023-03" db="EMBL/GenBank/DDBJ databases">
        <title>Andean soil-derived lignocellulolytic bacterial consortium as a source of novel taxa and putative plastic-active enzymes.</title>
        <authorList>
            <person name="Diaz-Garcia L."/>
            <person name="Chuvochina M."/>
            <person name="Feuerriegel G."/>
            <person name="Bunk B."/>
            <person name="Sproer C."/>
            <person name="Streit W.R."/>
            <person name="Rodriguez L.M."/>
            <person name="Overmann J."/>
            <person name="Jimenez D.J."/>
        </authorList>
    </citation>
    <scope>NUCLEOTIDE SEQUENCE</scope>
    <source>
        <strain evidence="3">MAG 26</strain>
    </source>
</reference>
<feature type="transmembrane region" description="Helical" evidence="2">
    <location>
        <begin position="150"/>
        <end position="172"/>
    </location>
</feature>
<feature type="region of interest" description="Disordered" evidence="1">
    <location>
        <begin position="506"/>
        <end position="542"/>
    </location>
</feature>
<dbReference type="InterPro" id="IPR025291">
    <property type="entry name" value="DUF4153"/>
</dbReference>
<gene>
    <name evidence="3" type="ORF">P0Y56_02865</name>
</gene>
<sequence>MIVSARRFRSSIVSKLVPAVLLVVLGDWMFYQRSLFGGYIGLYGLALIAGLIAGHAGVRRERRAWLAVAAALIFAGALVYDPSLLGWTLFWTAMSLAALLPRTIGFDDGWRWFQRLGWHALRSPFGPLIDFRHALKVRRRRPRPEVRQPLTPLLALPALGSLAFFALFVAANPLLARMVFSIRLPSLGEFDILRPILWTALLALAWSMLRPRLASRLLPTFDGRGDLPLPGVSVASVTLSLVAFNLVFALQNVMDIVYLWGRARLPGDITMADYAHRGAYPLIATALLAALFVLVTLRPGSATAQTPAIRGLVLLWVAQNIFLVASSIERMMDYVGSYSLTGLRIVVLGWMWLVAFGLAAICWRMLTDKSASWLINVNLGAAGILLTIASFADLTAIAAQWNVRHAREAGGTAVNLDLCYLYYSGSSALLPLLELERRPDLTPRFREKVQGVRSDLYAGLMRELGSGQWSIHRQRMFEQAQRELAEMNPAPLPDGPRDCDGDLIGHREAPPQPIMMTPAPTAPAVPRAASPASTSAPAPALR</sequence>
<feature type="transmembrane region" description="Helical" evidence="2">
    <location>
        <begin position="278"/>
        <end position="297"/>
    </location>
</feature>
<proteinExistence type="predicted"/>
<dbReference type="KEGG" id="acob:P0Y56_02865"/>
<dbReference type="Pfam" id="PF13687">
    <property type="entry name" value="DUF4153"/>
    <property type="match status" value="1"/>
</dbReference>
<feature type="compositionally biased region" description="Low complexity" evidence="1">
    <location>
        <begin position="514"/>
        <end position="542"/>
    </location>
</feature>
<keyword evidence="2" id="KW-0812">Transmembrane</keyword>
<feature type="transmembrane region" description="Helical" evidence="2">
    <location>
        <begin position="86"/>
        <end position="105"/>
    </location>
</feature>
<accession>A0AAJ6BNM4</accession>
<feature type="transmembrane region" description="Helical" evidence="2">
    <location>
        <begin position="12"/>
        <end position="30"/>
    </location>
</feature>
<dbReference type="AlphaFoldDB" id="A0AAJ6BNM4"/>